<dbReference type="GO" id="GO:0008379">
    <property type="term" value="F:thioredoxin peroxidase activity"/>
    <property type="evidence" value="ECO:0007669"/>
    <property type="project" value="TreeGrafter"/>
</dbReference>
<organism evidence="15 16">
    <name type="scientific">Candidatus Rikenella faecigallinarum</name>
    <dbReference type="NCBI Taxonomy" id="2838745"/>
    <lineage>
        <taxon>Bacteria</taxon>
        <taxon>Pseudomonadati</taxon>
        <taxon>Bacteroidota</taxon>
        <taxon>Bacteroidia</taxon>
        <taxon>Bacteroidales</taxon>
        <taxon>Rikenellaceae</taxon>
        <taxon>Rikenella</taxon>
    </lineage>
</organism>
<evidence type="ECO:0000313" key="16">
    <source>
        <dbReference type="Proteomes" id="UP000823926"/>
    </source>
</evidence>
<keyword evidence="4 15" id="KW-0575">Peroxidase</keyword>
<keyword evidence="5" id="KW-0049">Antioxidant</keyword>
<evidence type="ECO:0000256" key="3">
    <source>
        <dbReference type="ARBA" id="ARBA00013017"/>
    </source>
</evidence>
<evidence type="ECO:0000256" key="1">
    <source>
        <dbReference type="ARBA" id="ARBA00003330"/>
    </source>
</evidence>
<evidence type="ECO:0000256" key="9">
    <source>
        <dbReference type="ARBA" id="ARBA00032824"/>
    </source>
</evidence>
<dbReference type="PIRSF" id="PIRSF000239">
    <property type="entry name" value="AHPC"/>
    <property type="match status" value="1"/>
</dbReference>
<dbReference type="AlphaFoldDB" id="A0A9D1QDY8"/>
<evidence type="ECO:0000256" key="11">
    <source>
        <dbReference type="ARBA" id="ARBA00042639"/>
    </source>
</evidence>
<feature type="domain" description="Thioredoxin" evidence="14">
    <location>
        <begin position="2"/>
        <end position="157"/>
    </location>
</feature>
<accession>A0A9D1QDY8</accession>
<dbReference type="SUPFAM" id="SSF52833">
    <property type="entry name" value="Thioredoxin-like"/>
    <property type="match status" value="1"/>
</dbReference>
<dbReference type="EC" id="1.11.1.24" evidence="3"/>
<dbReference type="InterPro" id="IPR050924">
    <property type="entry name" value="Peroxiredoxin_BCP/PrxQ"/>
</dbReference>
<dbReference type="CDD" id="cd03017">
    <property type="entry name" value="PRX_BCP"/>
    <property type="match status" value="1"/>
</dbReference>
<protein>
    <recommendedName>
        <fullName evidence="3">thioredoxin-dependent peroxiredoxin</fullName>
        <ecNumber evidence="3">1.11.1.24</ecNumber>
    </recommendedName>
    <alternativeName>
        <fullName evidence="9">Thioredoxin peroxidase</fullName>
    </alternativeName>
    <alternativeName>
        <fullName evidence="11">Thioredoxin-dependent peroxiredoxin Bcp</fullName>
    </alternativeName>
</protein>
<feature type="active site" description="Cysteine sulfenic acid (-SOH) intermediate; for peroxidase activity" evidence="13">
    <location>
        <position position="46"/>
    </location>
</feature>
<evidence type="ECO:0000256" key="13">
    <source>
        <dbReference type="PIRSR" id="PIRSR000239-1"/>
    </source>
</evidence>
<evidence type="ECO:0000256" key="4">
    <source>
        <dbReference type="ARBA" id="ARBA00022559"/>
    </source>
</evidence>
<evidence type="ECO:0000256" key="6">
    <source>
        <dbReference type="ARBA" id="ARBA00023002"/>
    </source>
</evidence>
<comment type="caution">
    <text evidence="15">The sequence shown here is derived from an EMBL/GenBank/DDBJ whole genome shotgun (WGS) entry which is preliminary data.</text>
</comment>
<comment type="similarity">
    <text evidence="10">Belongs to the peroxiredoxin family. BCP/PrxQ subfamily.</text>
</comment>
<dbReference type="GO" id="GO:0005737">
    <property type="term" value="C:cytoplasm"/>
    <property type="evidence" value="ECO:0007669"/>
    <property type="project" value="TreeGrafter"/>
</dbReference>
<dbReference type="InterPro" id="IPR036249">
    <property type="entry name" value="Thioredoxin-like_sf"/>
</dbReference>
<evidence type="ECO:0000256" key="8">
    <source>
        <dbReference type="ARBA" id="ARBA00023284"/>
    </source>
</evidence>
<dbReference type="PANTHER" id="PTHR42801">
    <property type="entry name" value="THIOREDOXIN-DEPENDENT PEROXIDE REDUCTASE"/>
    <property type="match status" value="1"/>
</dbReference>
<dbReference type="NCBIfam" id="NF006960">
    <property type="entry name" value="PRK09437.1"/>
    <property type="match status" value="1"/>
</dbReference>
<evidence type="ECO:0000259" key="14">
    <source>
        <dbReference type="PROSITE" id="PS51352"/>
    </source>
</evidence>
<evidence type="ECO:0000256" key="10">
    <source>
        <dbReference type="ARBA" id="ARBA00038489"/>
    </source>
</evidence>
<dbReference type="Pfam" id="PF00578">
    <property type="entry name" value="AhpC-TSA"/>
    <property type="match status" value="1"/>
</dbReference>
<keyword evidence="7" id="KW-1015">Disulfide bond</keyword>
<dbReference type="InterPro" id="IPR013766">
    <property type="entry name" value="Thioredoxin_domain"/>
</dbReference>
<sequence>MLKTGEKAPNFSAQNQEGSTVTLTDLLAQAKHVVLYFYPKDNTPGCTAEACSLRDGYAELVKLGFTVVGVSADSAASHQKFIDKHQLPFTLLVDADHAIAEAYGTWGEKKFMGRTYMGMIRTTFIIGASGVVEQVFEKVNTKDHFNQILNWYKANNQ</sequence>
<evidence type="ECO:0000256" key="2">
    <source>
        <dbReference type="ARBA" id="ARBA00011245"/>
    </source>
</evidence>
<dbReference type="PANTHER" id="PTHR42801:SF4">
    <property type="entry name" value="AHPC_TSA FAMILY PROTEIN"/>
    <property type="match status" value="1"/>
</dbReference>
<gene>
    <name evidence="15" type="primary">bcp</name>
    <name evidence="15" type="ORF">H9888_02945</name>
</gene>
<reference evidence="15" key="1">
    <citation type="journal article" date="2021" name="PeerJ">
        <title>Extensive microbial diversity within the chicken gut microbiome revealed by metagenomics and culture.</title>
        <authorList>
            <person name="Gilroy R."/>
            <person name="Ravi A."/>
            <person name="Getino M."/>
            <person name="Pursley I."/>
            <person name="Horton D.L."/>
            <person name="Alikhan N.F."/>
            <person name="Baker D."/>
            <person name="Gharbi K."/>
            <person name="Hall N."/>
            <person name="Watson M."/>
            <person name="Adriaenssens E.M."/>
            <person name="Foster-Nyarko E."/>
            <person name="Jarju S."/>
            <person name="Secka A."/>
            <person name="Antonio M."/>
            <person name="Oren A."/>
            <person name="Chaudhuri R.R."/>
            <person name="La Ragione R."/>
            <person name="Hildebrand F."/>
            <person name="Pallen M.J."/>
        </authorList>
    </citation>
    <scope>NUCLEOTIDE SEQUENCE</scope>
    <source>
        <strain evidence="15">ChiBcec15-1070</strain>
    </source>
</reference>
<keyword evidence="8" id="KW-0676">Redox-active center</keyword>
<dbReference type="InterPro" id="IPR000866">
    <property type="entry name" value="AhpC/TSA"/>
</dbReference>
<comment type="catalytic activity">
    <reaction evidence="12">
        <text>a hydroperoxide + [thioredoxin]-dithiol = an alcohol + [thioredoxin]-disulfide + H2O</text>
        <dbReference type="Rhea" id="RHEA:62620"/>
        <dbReference type="Rhea" id="RHEA-COMP:10698"/>
        <dbReference type="Rhea" id="RHEA-COMP:10700"/>
        <dbReference type="ChEBI" id="CHEBI:15377"/>
        <dbReference type="ChEBI" id="CHEBI:29950"/>
        <dbReference type="ChEBI" id="CHEBI:30879"/>
        <dbReference type="ChEBI" id="CHEBI:35924"/>
        <dbReference type="ChEBI" id="CHEBI:50058"/>
        <dbReference type="EC" id="1.11.1.24"/>
    </reaction>
</comment>
<dbReference type="InterPro" id="IPR024706">
    <property type="entry name" value="Peroxiredoxin_AhpC-typ"/>
</dbReference>
<dbReference type="Gene3D" id="3.40.30.10">
    <property type="entry name" value="Glutaredoxin"/>
    <property type="match status" value="1"/>
</dbReference>
<dbReference type="FunFam" id="3.40.30.10:FF:000007">
    <property type="entry name" value="Thioredoxin-dependent thiol peroxidase"/>
    <property type="match status" value="1"/>
</dbReference>
<dbReference type="EMBL" id="DXHL01000017">
    <property type="protein sequence ID" value="HIW10437.1"/>
    <property type="molecule type" value="Genomic_DNA"/>
</dbReference>
<proteinExistence type="inferred from homology"/>
<name>A0A9D1QDY8_9BACT</name>
<comment type="function">
    <text evidence="1">Thiol-specific peroxidase that catalyzes the reduction of hydrogen peroxide and organic hydroperoxides to water and alcohols, respectively. Plays a role in cell protection against oxidative stress by detoxifying peroxides and as sensor of hydrogen peroxide-mediated signaling events.</text>
</comment>
<keyword evidence="6" id="KW-0560">Oxidoreductase</keyword>
<reference evidence="15" key="2">
    <citation type="submission" date="2021-04" db="EMBL/GenBank/DDBJ databases">
        <authorList>
            <person name="Gilroy R."/>
        </authorList>
    </citation>
    <scope>NUCLEOTIDE SEQUENCE</scope>
    <source>
        <strain evidence="15">ChiBcec15-1070</strain>
    </source>
</reference>
<evidence type="ECO:0000313" key="15">
    <source>
        <dbReference type="EMBL" id="HIW10437.1"/>
    </source>
</evidence>
<evidence type="ECO:0000256" key="12">
    <source>
        <dbReference type="ARBA" id="ARBA00049091"/>
    </source>
</evidence>
<dbReference type="GO" id="GO:0045454">
    <property type="term" value="P:cell redox homeostasis"/>
    <property type="evidence" value="ECO:0007669"/>
    <property type="project" value="TreeGrafter"/>
</dbReference>
<evidence type="ECO:0000256" key="7">
    <source>
        <dbReference type="ARBA" id="ARBA00023157"/>
    </source>
</evidence>
<evidence type="ECO:0000256" key="5">
    <source>
        <dbReference type="ARBA" id="ARBA00022862"/>
    </source>
</evidence>
<comment type="subunit">
    <text evidence="2">Monomer.</text>
</comment>
<dbReference type="Proteomes" id="UP000823926">
    <property type="component" value="Unassembled WGS sequence"/>
</dbReference>
<dbReference type="GO" id="GO:0034599">
    <property type="term" value="P:cellular response to oxidative stress"/>
    <property type="evidence" value="ECO:0007669"/>
    <property type="project" value="TreeGrafter"/>
</dbReference>
<dbReference type="PROSITE" id="PS51352">
    <property type="entry name" value="THIOREDOXIN_2"/>
    <property type="match status" value="1"/>
</dbReference>